<comment type="caution">
    <text evidence="2">The sequence shown here is derived from an EMBL/GenBank/DDBJ whole genome shotgun (WGS) entry which is preliminary data.</text>
</comment>
<keyword evidence="1" id="KW-1133">Transmembrane helix</keyword>
<sequence>MVHDFDKQPKNLSRSLYILTQLIIILKALAFMSKRLIYMTLYYKLHFQSDNLNEKLSRTLPFYRIN</sequence>
<keyword evidence="3" id="KW-1185">Reference proteome</keyword>
<reference evidence="2" key="1">
    <citation type="submission" date="2019-06" db="EMBL/GenBank/DDBJ databases">
        <authorList>
            <person name="Zheng W."/>
        </authorList>
    </citation>
    <scope>NUCLEOTIDE SEQUENCE</scope>
    <source>
        <strain evidence="2">QDHG01</strain>
    </source>
</reference>
<dbReference type="Proteomes" id="UP000785679">
    <property type="component" value="Unassembled WGS sequence"/>
</dbReference>
<gene>
    <name evidence="2" type="ORF">FGO68_gene9508</name>
</gene>
<evidence type="ECO:0000313" key="2">
    <source>
        <dbReference type="EMBL" id="TNV73392.1"/>
    </source>
</evidence>
<organism evidence="2 3">
    <name type="scientific">Halteria grandinella</name>
    <dbReference type="NCBI Taxonomy" id="5974"/>
    <lineage>
        <taxon>Eukaryota</taxon>
        <taxon>Sar</taxon>
        <taxon>Alveolata</taxon>
        <taxon>Ciliophora</taxon>
        <taxon>Intramacronucleata</taxon>
        <taxon>Spirotrichea</taxon>
        <taxon>Stichotrichia</taxon>
        <taxon>Sporadotrichida</taxon>
        <taxon>Halteriidae</taxon>
        <taxon>Halteria</taxon>
    </lineage>
</organism>
<accession>A0A8J8NEB4</accession>
<feature type="transmembrane region" description="Helical" evidence="1">
    <location>
        <begin position="15"/>
        <end position="32"/>
    </location>
</feature>
<dbReference type="EMBL" id="RRYP01018993">
    <property type="protein sequence ID" value="TNV73392.1"/>
    <property type="molecule type" value="Genomic_DNA"/>
</dbReference>
<evidence type="ECO:0000256" key="1">
    <source>
        <dbReference type="SAM" id="Phobius"/>
    </source>
</evidence>
<name>A0A8J8NEB4_HALGN</name>
<keyword evidence="1" id="KW-0812">Transmembrane</keyword>
<protein>
    <submittedName>
        <fullName evidence="2">Uncharacterized protein</fullName>
    </submittedName>
</protein>
<evidence type="ECO:0000313" key="3">
    <source>
        <dbReference type="Proteomes" id="UP000785679"/>
    </source>
</evidence>
<dbReference type="AlphaFoldDB" id="A0A8J8NEB4"/>
<keyword evidence="1" id="KW-0472">Membrane</keyword>
<proteinExistence type="predicted"/>